<dbReference type="PANTHER" id="PTHR33383:SF1">
    <property type="entry name" value="MEMBRANE PROTEIN INSERTION EFFICIENCY FACTOR-RELATED"/>
    <property type="match status" value="1"/>
</dbReference>
<dbReference type="PANTHER" id="PTHR33383">
    <property type="entry name" value="MEMBRANE PROTEIN INSERTION EFFICIENCY FACTOR-RELATED"/>
    <property type="match status" value="1"/>
</dbReference>
<dbReference type="NCBIfam" id="TIGR00278">
    <property type="entry name" value="membrane protein insertion efficiency factor YidD"/>
    <property type="match status" value="1"/>
</dbReference>
<comment type="caution">
    <text evidence="2">The sequence shown here is derived from an EMBL/GenBank/DDBJ whole genome shotgun (WGS) entry which is preliminary data.</text>
</comment>
<comment type="subcellular location">
    <subcellularLocation>
        <location evidence="1">Cell membrane</location>
        <topology evidence="1">Peripheral membrane protein</topology>
        <orientation evidence="1">Cytoplasmic side</orientation>
    </subcellularLocation>
</comment>
<dbReference type="GO" id="GO:0005886">
    <property type="term" value="C:plasma membrane"/>
    <property type="evidence" value="ECO:0007669"/>
    <property type="project" value="UniProtKB-SubCell"/>
</dbReference>
<dbReference type="EMBL" id="PDJF01000001">
    <property type="protein sequence ID" value="PFG27648.1"/>
    <property type="molecule type" value="Genomic_DNA"/>
</dbReference>
<proteinExistence type="inferred from homology"/>
<keyword evidence="1" id="KW-0472">Membrane</keyword>
<evidence type="ECO:0000256" key="1">
    <source>
        <dbReference type="HAMAP-Rule" id="MF_00386"/>
    </source>
</evidence>
<name>A0A2A9DLS4_9CORY</name>
<evidence type="ECO:0000313" key="2">
    <source>
        <dbReference type="EMBL" id="PFG27648.1"/>
    </source>
</evidence>
<comment type="similarity">
    <text evidence="1">Belongs to the UPF0161 family.</text>
</comment>
<organism evidence="2 3">
    <name type="scientific">Corynebacterium renale</name>
    <dbReference type="NCBI Taxonomy" id="1724"/>
    <lineage>
        <taxon>Bacteria</taxon>
        <taxon>Bacillati</taxon>
        <taxon>Actinomycetota</taxon>
        <taxon>Actinomycetes</taxon>
        <taxon>Mycobacteriales</taxon>
        <taxon>Corynebacteriaceae</taxon>
        <taxon>Corynebacterium</taxon>
    </lineage>
</organism>
<keyword evidence="1" id="KW-1003">Cell membrane</keyword>
<dbReference type="Pfam" id="PF01809">
    <property type="entry name" value="YidD"/>
    <property type="match status" value="1"/>
</dbReference>
<protein>
    <recommendedName>
        <fullName evidence="1">Putative membrane protein insertion efficiency factor</fullName>
    </recommendedName>
</protein>
<dbReference type="InterPro" id="IPR002696">
    <property type="entry name" value="Membr_insert_effic_factor_YidD"/>
</dbReference>
<comment type="function">
    <text evidence="1">Could be involved in insertion of integral membrane proteins into the membrane.</text>
</comment>
<gene>
    <name evidence="2" type="ORF">ATK06_0724</name>
</gene>
<sequence length="87" mass="9561">MCADRPEASQSGLGTRILLKGMYFYQKYISGLTPPSCRFEPTCSNYAIGALREWGAIRGTILTVVRLSKCGPWHPGGIDHVPPRIPV</sequence>
<dbReference type="HAMAP" id="MF_00386">
    <property type="entry name" value="UPF0161_YidD"/>
    <property type="match status" value="1"/>
</dbReference>
<dbReference type="RefSeq" id="WP_083986220.1">
    <property type="nucleotide sequence ID" value="NZ_LDYE01000011.1"/>
</dbReference>
<accession>A0A2A9DLS4</accession>
<dbReference type="AlphaFoldDB" id="A0A2A9DLS4"/>
<dbReference type="SMART" id="SM01234">
    <property type="entry name" value="Haemolytic"/>
    <property type="match status" value="1"/>
</dbReference>
<dbReference type="Proteomes" id="UP000221653">
    <property type="component" value="Unassembled WGS sequence"/>
</dbReference>
<keyword evidence="3" id="KW-1185">Reference proteome</keyword>
<evidence type="ECO:0000313" key="3">
    <source>
        <dbReference type="Proteomes" id="UP000221653"/>
    </source>
</evidence>
<dbReference type="OrthoDB" id="9801753at2"/>
<reference evidence="2 3" key="1">
    <citation type="submission" date="2017-10" db="EMBL/GenBank/DDBJ databases">
        <title>Sequencing the genomes of 1000 actinobacteria strains.</title>
        <authorList>
            <person name="Klenk H.-P."/>
        </authorList>
    </citation>
    <scope>NUCLEOTIDE SEQUENCE [LARGE SCALE GENOMIC DNA]</scope>
    <source>
        <strain evidence="2 3">DSM 20688</strain>
    </source>
</reference>